<evidence type="ECO:0000313" key="1">
    <source>
        <dbReference type="EMBL" id="AJQ29015.1"/>
    </source>
</evidence>
<dbReference type="AlphaFoldDB" id="I9DAV5"/>
<name>I9DAV5_9FIRM</name>
<reference evidence="2" key="2">
    <citation type="submission" date="2015-02" db="EMBL/GenBank/DDBJ databases">
        <title>Complete Genome Sequence of Pelosinus fermentans JBW45.</title>
        <authorList>
            <person name="De Leon K.B."/>
            <person name="Utturkar S.M."/>
            <person name="Camilleri L.B."/>
            <person name="Arkin A.P."/>
            <person name="Fields M.W."/>
            <person name="Brown S.D."/>
            <person name="Wall J.D."/>
        </authorList>
    </citation>
    <scope>NUCLEOTIDE SEQUENCE [LARGE SCALE GENOMIC DNA]</scope>
    <source>
        <strain evidence="2">JBW45</strain>
    </source>
</reference>
<dbReference type="KEGG" id="pft:JBW_03678"/>
<dbReference type="HOGENOM" id="CLU_126007_0_0_9"/>
<dbReference type="OrthoDB" id="1684797at2"/>
<organism evidence="1 2">
    <name type="scientific">Pelosinus fermentans JBW45</name>
    <dbReference type="NCBI Taxonomy" id="1192197"/>
    <lineage>
        <taxon>Bacteria</taxon>
        <taxon>Bacillati</taxon>
        <taxon>Bacillota</taxon>
        <taxon>Negativicutes</taxon>
        <taxon>Selenomonadales</taxon>
        <taxon>Sporomusaceae</taxon>
        <taxon>Pelosinus</taxon>
    </lineage>
</organism>
<gene>
    <name evidence="1" type="ORF">JBW_03678</name>
</gene>
<accession>I9DAV5</accession>
<sequence>MLGTFGDIVFEVSDERVKTFDGYNRQGQARYASHEVLGRKPILEYLGAALDQVSFSMKLNAGLGVNPVEELAKLRKMLNGGQAARLVIGGKPQGEDKWVLESLSETYDYLDNKGNVIVATVNLTLKEYIDKRSSA</sequence>
<dbReference type="InterPro" id="IPR009734">
    <property type="entry name" value="Myoviridae_GpU"/>
</dbReference>
<proteinExistence type="predicted"/>
<reference evidence="1 2" key="1">
    <citation type="journal article" date="2015" name="Genome Announc.">
        <title>Complete Genome Sequence of Pelosinus fermentans JBW45, a Member of a Remarkably Competitive Group of Negativicutes in the Firmicutes Phylum.</title>
        <authorList>
            <person name="De Leon K.B."/>
            <person name="Utturkar S.M."/>
            <person name="Camilleri L.B."/>
            <person name="Elias D.A."/>
            <person name="Arkin A.P."/>
            <person name="Fields M.W."/>
            <person name="Brown S.D."/>
            <person name="Wall J.D."/>
        </authorList>
    </citation>
    <scope>NUCLEOTIDE SEQUENCE [LARGE SCALE GENOMIC DNA]</scope>
    <source>
        <strain evidence="1 2">JBW45</strain>
    </source>
</reference>
<dbReference type="RefSeq" id="WP_007960538.1">
    <property type="nucleotide sequence ID" value="NZ_CP010978.1"/>
</dbReference>
<evidence type="ECO:0000313" key="2">
    <source>
        <dbReference type="Proteomes" id="UP000005361"/>
    </source>
</evidence>
<dbReference type="STRING" id="1192197.JBW_03678"/>
<dbReference type="EMBL" id="CP010978">
    <property type="protein sequence ID" value="AJQ29015.1"/>
    <property type="molecule type" value="Genomic_DNA"/>
</dbReference>
<dbReference type="Proteomes" id="UP000005361">
    <property type="component" value="Chromosome"/>
</dbReference>
<protein>
    <submittedName>
        <fullName evidence="1">p2 GpU family protein</fullName>
    </submittedName>
</protein>
<dbReference type="Pfam" id="PF06995">
    <property type="entry name" value="Phage_P2_GpU"/>
    <property type="match status" value="1"/>
</dbReference>